<name>A0AB34JC62_PRYPA</name>
<proteinExistence type="predicted"/>
<evidence type="ECO:0008006" key="3">
    <source>
        <dbReference type="Google" id="ProtNLM"/>
    </source>
</evidence>
<dbReference type="PANTHER" id="PTHR34407">
    <property type="entry name" value="EXPRESSED PROTEIN"/>
    <property type="match status" value="1"/>
</dbReference>
<organism evidence="1 2">
    <name type="scientific">Prymnesium parvum</name>
    <name type="common">Toxic golden alga</name>
    <dbReference type="NCBI Taxonomy" id="97485"/>
    <lineage>
        <taxon>Eukaryota</taxon>
        <taxon>Haptista</taxon>
        <taxon>Haptophyta</taxon>
        <taxon>Prymnesiophyceae</taxon>
        <taxon>Prymnesiales</taxon>
        <taxon>Prymnesiaceae</taxon>
        <taxon>Prymnesium</taxon>
    </lineage>
</organism>
<comment type="caution">
    <text evidence="1">The sequence shown here is derived from an EMBL/GenBank/DDBJ whole genome shotgun (WGS) entry which is preliminary data.</text>
</comment>
<reference evidence="1 2" key="1">
    <citation type="journal article" date="2024" name="Science">
        <title>Giant polyketide synthase enzymes in the biosynthesis of giant marine polyether toxins.</title>
        <authorList>
            <person name="Fallon T.R."/>
            <person name="Shende V.V."/>
            <person name="Wierzbicki I.H."/>
            <person name="Pendleton A.L."/>
            <person name="Watervoot N.F."/>
            <person name="Auber R.P."/>
            <person name="Gonzalez D.J."/>
            <person name="Wisecaver J.H."/>
            <person name="Moore B.S."/>
        </authorList>
    </citation>
    <scope>NUCLEOTIDE SEQUENCE [LARGE SCALE GENOMIC DNA]</scope>
    <source>
        <strain evidence="1 2">12B1</strain>
    </source>
</reference>
<sequence length="506" mass="52896">MLALRHRAEHLEQRLQLAEANCTLRSPRRDAFARVLARLLRGQPVRVAVVGGSAAAGAGGCGYNATFDALLVLRLNALLAEAERATAKPLGRLVRMNAAQGGTSSLWAAALAEALPSRRAHLLLWEYAINDHAVALEAAARGGAPEPAASLRFMLEVWLRRALSSRPPPALLLAYLWDKQACLPLLCLALLPLPPAAARLPPAAAFKPGNRALCRRRPVPSSAFDAQREVLARYAPHSGGFAALNAAGYASRAGGAGLCPLIADSYFHPSAAGHLLLSELLEALLLRALLPPPAAPPPAAAADAPLPACGWPLPRAPAAAADGVSAALAALLAAPSPPPHALLAWQPQASSWAGAPPPPALRLRGAPPAARLFAKAERTRADRKWMWLVPACGRNASLQLELPAAAAALSYFAMASPGAAVRHSLDGAPIEFRTARGSVLERSWGYLASWHLLDGAAAGGAAGGSRVWSLCAETVPNARCIGWRCGLEFKMPMRTAAVGWFIALVA</sequence>
<dbReference type="SUPFAM" id="SSF52266">
    <property type="entry name" value="SGNH hydrolase"/>
    <property type="match status" value="1"/>
</dbReference>
<dbReference type="Proteomes" id="UP001515480">
    <property type="component" value="Unassembled WGS sequence"/>
</dbReference>
<accession>A0AB34JC62</accession>
<dbReference type="PANTHER" id="PTHR34407:SF1">
    <property type="entry name" value="SGNH HYDROLASE-TYPE ESTERASE DOMAIN-CONTAINING PROTEIN"/>
    <property type="match status" value="1"/>
</dbReference>
<gene>
    <name evidence="1" type="ORF">AB1Y20_002876</name>
</gene>
<evidence type="ECO:0000313" key="2">
    <source>
        <dbReference type="Proteomes" id="UP001515480"/>
    </source>
</evidence>
<keyword evidence="2" id="KW-1185">Reference proteome</keyword>
<protein>
    <recommendedName>
        <fullName evidence="3">SGNH hydrolase-type esterase domain-containing protein</fullName>
    </recommendedName>
</protein>
<evidence type="ECO:0000313" key="1">
    <source>
        <dbReference type="EMBL" id="KAL1518588.1"/>
    </source>
</evidence>
<dbReference type="AlphaFoldDB" id="A0AB34JC62"/>
<dbReference type="EMBL" id="JBGBPQ010000010">
    <property type="protein sequence ID" value="KAL1518588.1"/>
    <property type="molecule type" value="Genomic_DNA"/>
</dbReference>